<dbReference type="EMBL" id="PNCG01000010">
    <property type="protein sequence ID" value="TMP86886.1"/>
    <property type="molecule type" value="Genomic_DNA"/>
</dbReference>
<comment type="caution">
    <text evidence="1">The sequence shown here is derived from an EMBL/GenBank/DDBJ whole genome shotgun (WGS) entry which is preliminary data.</text>
</comment>
<accession>A0A5S3Z5T7</accession>
<organism evidence="1 2">
    <name type="scientific">Pseudoalteromonas ruthenica</name>
    <dbReference type="NCBI Taxonomy" id="151081"/>
    <lineage>
        <taxon>Bacteria</taxon>
        <taxon>Pseudomonadati</taxon>
        <taxon>Pseudomonadota</taxon>
        <taxon>Gammaproteobacteria</taxon>
        <taxon>Alteromonadales</taxon>
        <taxon>Pseudoalteromonadaceae</taxon>
        <taxon>Pseudoalteromonas</taxon>
    </lineage>
</organism>
<name>A0A5S3Z5T7_9GAMM</name>
<proteinExistence type="predicted"/>
<dbReference type="Proteomes" id="UP000305874">
    <property type="component" value="Unassembled WGS sequence"/>
</dbReference>
<protein>
    <submittedName>
        <fullName evidence="1">Uncharacterized protein</fullName>
    </submittedName>
</protein>
<sequence>MISLDVLQLWDKFRNKRGKQIAGYLDEVANEATELAGIWQKVVEDLEKNNTINIDNQKVLNSLFEIPPEYRMSNARVYNRLEKFHRDLSQVLSGRSSEYKEPLLLSISNLLIKRNNLRFRIGIDSDSIEREDLPFSSLVDTVQQMHKEAAELHALAKKYRALEI</sequence>
<dbReference type="AlphaFoldDB" id="A0A5S3Z5T7"/>
<dbReference type="RefSeq" id="WP_138548154.1">
    <property type="nucleotide sequence ID" value="NZ_PNCG01000010.1"/>
</dbReference>
<reference evidence="1 2" key="1">
    <citation type="submission" date="2017-12" db="EMBL/GenBank/DDBJ databases">
        <authorList>
            <person name="Paulsen S."/>
            <person name="Gram L.K."/>
        </authorList>
    </citation>
    <scope>NUCLEOTIDE SEQUENCE [LARGE SCALE GENOMIC DNA]</scope>
    <source>
        <strain evidence="1 2">S2897</strain>
    </source>
</reference>
<evidence type="ECO:0000313" key="1">
    <source>
        <dbReference type="EMBL" id="TMP86886.1"/>
    </source>
</evidence>
<gene>
    <name evidence="1" type="ORF">CWC05_10435</name>
</gene>
<reference evidence="2" key="2">
    <citation type="submission" date="2019-06" db="EMBL/GenBank/DDBJ databases">
        <title>Co-occurence of chitin degradation, pigmentation and bioactivity in marine Pseudoalteromonas.</title>
        <authorList>
            <person name="Sonnenschein E.C."/>
            <person name="Bech P.K."/>
        </authorList>
    </citation>
    <scope>NUCLEOTIDE SEQUENCE [LARGE SCALE GENOMIC DNA]</scope>
    <source>
        <strain evidence="2">S2897</strain>
    </source>
</reference>
<evidence type="ECO:0000313" key="2">
    <source>
        <dbReference type="Proteomes" id="UP000305874"/>
    </source>
</evidence>